<evidence type="ECO:0000313" key="4">
    <source>
        <dbReference type="Proteomes" id="UP000673552"/>
    </source>
</evidence>
<dbReference type="EMBL" id="JAFEUZ010000035">
    <property type="protein sequence ID" value="KAG5466963.1"/>
    <property type="molecule type" value="Genomic_DNA"/>
</dbReference>
<dbReference type="GeneID" id="92511278"/>
<reference evidence="4" key="1">
    <citation type="journal article" date="2021" name="Microbiol. Resour. Announc.">
        <title>LGAAP: Leishmaniinae Genome Assembly and Annotation Pipeline.</title>
        <authorList>
            <person name="Almutairi H."/>
            <person name="Urbaniak M.D."/>
            <person name="Bates M.D."/>
            <person name="Jariyapan N."/>
            <person name="Kwakye-Nuako G."/>
            <person name="Thomaz-Soccol V."/>
            <person name="Al-Salem W.S."/>
            <person name="Dillon R.J."/>
            <person name="Bates P.A."/>
            <person name="Gatherer D."/>
        </authorList>
    </citation>
    <scope>NUCLEOTIDE SEQUENCE [LARGE SCALE GENOMIC DNA]</scope>
</reference>
<dbReference type="Proteomes" id="UP000673552">
    <property type="component" value="Unassembled WGS sequence"/>
</dbReference>
<keyword evidence="1" id="KW-0812">Transmembrane</keyword>
<evidence type="ECO:0000256" key="1">
    <source>
        <dbReference type="SAM" id="Phobius"/>
    </source>
</evidence>
<feature type="transmembrane region" description="Helical" evidence="1">
    <location>
        <begin position="593"/>
        <end position="615"/>
    </location>
</feature>
<keyword evidence="2" id="KW-0732">Signal</keyword>
<organism evidence="3 4">
    <name type="scientific">Leishmania martiniquensis</name>
    <dbReference type="NCBI Taxonomy" id="1580590"/>
    <lineage>
        <taxon>Eukaryota</taxon>
        <taxon>Discoba</taxon>
        <taxon>Euglenozoa</taxon>
        <taxon>Kinetoplastea</taxon>
        <taxon>Metakinetoplastina</taxon>
        <taxon>Trypanosomatida</taxon>
        <taxon>Trypanosomatidae</taxon>
        <taxon>Leishmaniinae</taxon>
        <taxon>Leishmania</taxon>
    </lineage>
</organism>
<keyword evidence="1" id="KW-1133">Transmembrane helix</keyword>
<proteinExistence type="predicted"/>
<evidence type="ECO:0000256" key="2">
    <source>
        <dbReference type="SAM" id="SignalP"/>
    </source>
</evidence>
<dbReference type="AlphaFoldDB" id="A0A836GZ51"/>
<protein>
    <submittedName>
        <fullName evidence="3">Uncharacterized protein</fullName>
    </submittedName>
</protein>
<name>A0A836GZ51_9TRYP</name>
<evidence type="ECO:0000313" key="3">
    <source>
        <dbReference type="EMBL" id="KAG5466963.1"/>
    </source>
</evidence>
<feature type="signal peptide" evidence="2">
    <location>
        <begin position="1"/>
        <end position="31"/>
    </location>
</feature>
<accession>A0A836GZ51</accession>
<gene>
    <name evidence="3" type="ORF">LSCM1_01141</name>
</gene>
<sequence>MMRASRSAAMAKHAAAATLLALLSVSVAVSAASAVSAVSLLPLSGWGAVDVELVCRTAASNRPTVFSTSTISAFSFLLNWDDIAAHMGAPFPLVVERTVDMDFVRTYYNGTDKYTVTDSGGCVHTRGPADRDNDVLVAQAIADMLTTPLPLTYNSSINRAIPVRNYSSLFNLTIPSAFGGFGTATTYTASILTVYNWTVNLVLVNETVLSVEVTATANYKVNDCLFTIFFLGANMAGAPVPPPPSSCKGASSSSVRPLAAKPMGAARSSLPTIAGLASAPALSLSASANLSLASPPSVALPPVPADRHHPTMPDFPDEFTAEFLVIAPENRSMWEVRESFSPEGGVAYTRLLLPTRGASSGVYMYEWFVDWYNQLAYFNTKYEGRDGRGTGDSDMDKYFEGQERCRRLRVGYNLMAANIRSLLLYSPTVPPTFIGNQTVRNVPCGVWALEANGVRVTWFWATSGSVDTTPFHTPGSVQSGFSGYSRLLRMTVVGRGGAPHLFTHHPFFQQGYAFPVTDRLAACRALGPGEGDIGCNANQTGRDYMMVYDIMTFVPYVRRDDYNIPKACDGAKISDSIPSAACHLTSVTGGVEALLLVLIALLFALVSGCCVWCHFSRMVRHQQDELARLTWEIHLAQSANGTDGQDTAIVSAAGGADAKNSSS</sequence>
<dbReference type="RefSeq" id="XP_067174871.1">
    <property type="nucleotide sequence ID" value="XM_067318766.1"/>
</dbReference>
<feature type="chain" id="PRO_5032933011" evidence="2">
    <location>
        <begin position="32"/>
        <end position="663"/>
    </location>
</feature>
<keyword evidence="1" id="KW-0472">Membrane</keyword>
<dbReference type="KEGG" id="lmat:92511278"/>
<dbReference type="OrthoDB" id="264546at2759"/>
<keyword evidence="4" id="KW-1185">Reference proteome</keyword>
<reference evidence="4" key="2">
    <citation type="journal article" date="2021" name="Sci. Data">
        <title>Chromosome-scale genome sequencing, assembly and annotation of six genomes from subfamily Leishmaniinae.</title>
        <authorList>
            <person name="Almutairi H."/>
            <person name="Urbaniak M.D."/>
            <person name="Bates M.D."/>
            <person name="Jariyapan N."/>
            <person name="Kwakye-Nuako G."/>
            <person name="Thomaz Soccol V."/>
            <person name="Al-Salem W.S."/>
            <person name="Dillon R.J."/>
            <person name="Bates P.A."/>
            <person name="Gatherer D."/>
        </authorList>
    </citation>
    <scope>NUCLEOTIDE SEQUENCE [LARGE SCALE GENOMIC DNA]</scope>
</reference>
<comment type="caution">
    <text evidence="3">The sequence shown here is derived from an EMBL/GenBank/DDBJ whole genome shotgun (WGS) entry which is preliminary data.</text>
</comment>